<gene>
    <name evidence="1" type="ORF">LCGC14_2051720</name>
</gene>
<proteinExistence type="predicted"/>
<evidence type="ECO:0000313" key="1">
    <source>
        <dbReference type="EMBL" id="KKL75757.1"/>
    </source>
</evidence>
<reference evidence="1" key="1">
    <citation type="journal article" date="2015" name="Nature">
        <title>Complex archaea that bridge the gap between prokaryotes and eukaryotes.</title>
        <authorList>
            <person name="Spang A."/>
            <person name="Saw J.H."/>
            <person name="Jorgensen S.L."/>
            <person name="Zaremba-Niedzwiedzka K."/>
            <person name="Martijn J."/>
            <person name="Lind A.E."/>
            <person name="van Eijk R."/>
            <person name="Schleper C."/>
            <person name="Guy L."/>
            <person name="Ettema T.J."/>
        </authorList>
    </citation>
    <scope>NUCLEOTIDE SEQUENCE</scope>
</reference>
<organism evidence="1">
    <name type="scientific">marine sediment metagenome</name>
    <dbReference type="NCBI Taxonomy" id="412755"/>
    <lineage>
        <taxon>unclassified sequences</taxon>
        <taxon>metagenomes</taxon>
        <taxon>ecological metagenomes</taxon>
    </lineage>
</organism>
<dbReference type="EMBL" id="LAZR01024260">
    <property type="protein sequence ID" value="KKL75757.1"/>
    <property type="molecule type" value="Genomic_DNA"/>
</dbReference>
<accession>A0A0F9HKW4</accession>
<protein>
    <submittedName>
        <fullName evidence="1">Uncharacterized protein</fullName>
    </submittedName>
</protein>
<dbReference type="AlphaFoldDB" id="A0A0F9HKW4"/>
<name>A0A0F9HKW4_9ZZZZ</name>
<comment type="caution">
    <text evidence="1">The sequence shown here is derived from an EMBL/GenBank/DDBJ whole genome shotgun (WGS) entry which is preliminary data.</text>
</comment>
<sequence length="114" mass="13144">MKLIAVHEAKYANKAQTQTLERTFTGIRRSLPNVTIDDVAFYCALMTADRFNEDYRVQDFVDIAMNGLPALKNNPRVISEELERYFDSDDPDPQEFIFMIADIVGTLKKHQNDL</sequence>